<dbReference type="PANTHER" id="PTHR31900:SF34">
    <property type="entry name" value="EMB|CAB62440.1-RELATED"/>
    <property type="match status" value="1"/>
</dbReference>
<dbReference type="Pfam" id="PF00646">
    <property type="entry name" value="F-box"/>
    <property type="match status" value="1"/>
</dbReference>
<dbReference type="AlphaFoldDB" id="A0AAV0ETV4"/>
<evidence type="ECO:0000259" key="2">
    <source>
        <dbReference type="Pfam" id="PF24758"/>
    </source>
</evidence>
<dbReference type="PROSITE" id="PS00018">
    <property type="entry name" value="EF_HAND_1"/>
    <property type="match status" value="1"/>
</dbReference>
<feature type="domain" description="F-box" evidence="1">
    <location>
        <begin position="7"/>
        <end position="45"/>
    </location>
</feature>
<evidence type="ECO:0008006" key="5">
    <source>
        <dbReference type="Google" id="ProtNLM"/>
    </source>
</evidence>
<evidence type="ECO:0000313" key="3">
    <source>
        <dbReference type="EMBL" id="CAH9126554.1"/>
    </source>
</evidence>
<dbReference type="PANTHER" id="PTHR31900">
    <property type="entry name" value="F-BOX/RNI SUPERFAMILY PROTEIN-RELATED"/>
    <property type="match status" value="1"/>
</dbReference>
<gene>
    <name evidence="3" type="ORF">CEPIT_LOCUS27625</name>
</gene>
<dbReference type="InterPro" id="IPR018247">
    <property type="entry name" value="EF_Hand_1_Ca_BS"/>
</dbReference>
<feature type="domain" description="F-box/LRR-repeat protein 15/At3g58940/PEG3-like LRR" evidence="2">
    <location>
        <begin position="106"/>
        <end position="214"/>
    </location>
</feature>
<accession>A0AAV0ETV4</accession>
<evidence type="ECO:0000313" key="4">
    <source>
        <dbReference type="Proteomes" id="UP001152523"/>
    </source>
</evidence>
<dbReference type="InterPro" id="IPR055411">
    <property type="entry name" value="LRR_FXL15/At3g58940/PEG3-like"/>
</dbReference>
<reference evidence="3" key="1">
    <citation type="submission" date="2022-07" db="EMBL/GenBank/DDBJ databases">
        <authorList>
            <person name="Macas J."/>
            <person name="Novak P."/>
            <person name="Neumann P."/>
        </authorList>
    </citation>
    <scope>NUCLEOTIDE SEQUENCE</scope>
</reference>
<dbReference type="InterPro" id="IPR036047">
    <property type="entry name" value="F-box-like_dom_sf"/>
</dbReference>
<dbReference type="InterPro" id="IPR032675">
    <property type="entry name" value="LRR_dom_sf"/>
</dbReference>
<evidence type="ECO:0000259" key="1">
    <source>
        <dbReference type="Pfam" id="PF00646"/>
    </source>
</evidence>
<dbReference type="InterPro" id="IPR001810">
    <property type="entry name" value="F-box_dom"/>
</dbReference>
<dbReference type="Pfam" id="PF24758">
    <property type="entry name" value="LRR_At5g56370"/>
    <property type="match status" value="1"/>
</dbReference>
<name>A0AAV0ETV4_9ASTE</name>
<dbReference type="Proteomes" id="UP001152523">
    <property type="component" value="Unassembled WGS sequence"/>
</dbReference>
<proteinExistence type="predicted"/>
<dbReference type="EMBL" id="CAMAPF010000942">
    <property type="protein sequence ID" value="CAH9126554.1"/>
    <property type="molecule type" value="Genomic_DNA"/>
</dbReference>
<dbReference type="InterPro" id="IPR050232">
    <property type="entry name" value="FBL13/AtMIF1-like"/>
</dbReference>
<organism evidence="3 4">
    <name type="scientific">Cuscuta epithymum</name>
    <dbReference type="NCBI Taxonomy" id="186058"/>
    <lineage>
        <taxon>Eukaryota</taxon>
        <taxon>Viridiplantae</taxon>
        <taxon>Streptophyta</taxon>
        <taxon>Embryophyta</taxon>
        <taxon>Tracheophyta</taxon>
        <taxon>Spermatophyta</taxon>
        <taxon>Magnoliopsida</taxon>
        <taxon>eudicotyledons</taxon>
        <taxon>Gunneridae</taxon>
        <taxon>Pentapetalae</taxon>
        <taxon>asterids</taxon>
        <taxon>lamiids</taxon>
        <taxon>Solanales</taxon>
        <taxon>Convolvulaceae</taxon>
        <taxon>Cuscuteae</taxon>
        <taxon>Cuscuta</taxon>
        <taxon>Cuscuta subgen. Cuscuta</taxon>
    </lineage>
</organism>
<keyword evidence="4" id="KW-1185">Reference proteome</keyword>
<comment type="caution">
    <text evidence="3">The sequence shown here is derived from an EMBL/GenBank/DDBJ whole genome shotgun (WGS) entry which is preliminary data.</text>
</comment>
<dbReference type="Gene3D" id="3.80.10.10">
    <property type="entry name" value="Ribonuclease Inhibitor"/>
    <property type="match status" value="1"/>
</dbReference>
<dbReference type="SUPFAM" id="SSF81383">
    <property type="entry name" value="F-box domain"/>
    <property type="match status" value="1"/>
</dbReference>
<protein>
    <recommendedName>
        <fullName evidence="5">F-box domain-containing protein</fullName>
    </recommendedName>
</protein>
<dbReference type="SUPFAM" id="SSF52047">
    <property type="entry name" value="RNI-like"/>
    <property type="match status" value="1"/>
</dbReference>
<sequence>MAEKDRISGLPGDLLDHILGFLPISDAARTSALSTVWRDVWLSLSQLIFDTNFFDHIRPFIAESAMSVINKILMKHNGPIRKFVFHFCMFYLVREDANKSRWVEFDEWLLFLTRNRVEELDLSFLPCAYILPDFIFSCSTLKKLRLFGVFVEPIKAPCIFPNVTSLRLQHVLFDSRNLLHSPTSLPMLKSLDCENISDFNITAPKLRSLKFFGANFHGVLPFTLDLKPICYLHLYHCSAKDIIKELTRLGKQGTTLNVGQLKLRLCAEEDEISAFINLLRICPKLYKLGIQLFNNVVPTTTNALEHSEFIVAGICQNVHTLNLSCAFRGSLPEMLLFKWLLACFPMLERISISQRITFCSNTELKNKQELLHFLRASSKADIFYTEKLN</sequence>